<dbReference type="Proteomes" id="UP001165083">
    <property type="component" value="Unassembled WGS sequence"/>
</dbReference>
<feature type="coiled-coil region" evidence="1">
    <location>
        <begin position="22"/>
        <end position="143"/>
    </location>
</feature>
<evidence type="ECO:0000313" key="2">
    <source>
        <dbReference type="EMBL" id="GMF12030.1"/>
    </source>
</evidence>
<evidence type="ECO:0000313" key="3">
    <source>
        <dbReference type="Proteomes" id="UP001165083"/>
    </source>
</evidence>
<proteinExistence type="predicted"/>
<comment type="caution">
    <text evidence="2">The sequence shown here is derived from an EMBL/GenBank/DDBJ whole genome shotgun (WGS) entry which is preliminary data.</text>
</comment>
<keyword evidence="3" id="KW-1185">Reference proteome</keyword>
<dbReference type="OrthoDB" id="126486at2759"/>
<evidence type="ECO:0000256" key="1">
    <source>
        <dbReference type="SAM" id="Coils"/>
    </source>
</evidence>
<name>A0A9W6TF78_9STRA</name>
<keyword evidence="1" id="KW-0175">Coiled coil</keyword>
<dbReference type="AlphaFoldDB" id="A0A9W6TF78"/>
<organism evidence="2 3">
    <name type="scientific">Phytophthora lilii</name>
    <dbReference type="NCBI Taxonomy" id="2077276"/>
    <lineage>
        <taxon>Eukaryota</taxon>
        <taxon>Sar</taxon>
        <taxon>Stramenopiles</taxon>
        <taxon>Oomycota</taxon>
        <taxon>Peronosporomycetes</taxon>
        <taxon>Peronosporales</taxon>
        <taxon>Peronosporaceae</taxon>
        <taxon>Phytophthora</taxon>
    </lineage>
</organism>
<protein>
    <submittedName>
        <fullName evidence="2">Unnamed protein product</fullName>
    </submittedName>
</protein>
<sequence>MSTQLFDAQQQIAVQAEKLHVYSDQSAEIDDLQQELHLLRSENVKLNEAIVTLSSRPFDAISKDLQKKNLWIAQLEEERRVLEEDRAKFQQDCIATRRTNDQLRRRVETMTAEVNDLANQLSRAKADSEQKAMEKEVAQLQLRFCTSPDDYGLMSAVGKALKEMKKQEDESSRSR</sequence>
<accession>A0A9W6TF78</accession>
<dbReference type="EMBL" id="BSXW01000096">
    <property type="protein sequence ID" value="GMF12030.1"/>
    <property type="molecule type" value="Genomic_DNA"/>
</dbReference>
<reference evidence="2" key="1">
    <citation type="submission" date="2023-04" db="EMBL/GenBank/DDBJ databases">
        <title>Phytophthora lilii NBRC 32176.</title>
        <authorList>
            <person name="Ichikawa N."/>
            <person name="Sato H."/>
            <person name="Tonouchi N."/>
        </authorList>
    </citation>
    <scope>NUCLEOTIDE SEQUENCE</scope>
    <source>
        <strain evidence="2">NBRC 32176</strain>
    </source>
</reference>
<gene>
    <name evidence="2" type="ORF">Plil01_000268900</name>
</gene>